<feature type="transmembrane region" description="Helical" evidence="6">
    <location>
        <begin position="460"/>
        <end position="483"/>
    </location>
</feature>
<sequence length="856" mass="98123">MEIATTSFMEPSVVDTALKPTASNSKQRDLVQESVSRRYVGEEFWLSNEEDDYSDLVDRPVMRRKRAEYPSQEFYNGWNRNLSNQRRERENVIDDSIDLDRDIQDRALKDFDRTACWLLPCSLFFRLLNTLFCTYRLEIGLRGKLKKALGDPTKMLRQNVYGLLLGILIGFGGYILFMITFPNNPHVSTLLSAYVMLFSVYGIAFSEEFRCVGLLTLPYLAASRVRWLFMLYASALSVVGPGLNFLHNSGNFRNAIACILAQVSTNMLLIQKLTAAPFSLLKNQLESLIAGLNQTLLRMRFSLKNINFSLFKMTKVMEKQSQWIVSLVDACGDPVALRNQCLSFMNNIYFNCKASLGSFEFICGLVRQFAADTCTGDVNMNHLCNRQKELLEEKMNIDSPSKLNRKMENILDILGRSNLTLRGTFDQYEQLTIESDDTVISILQKRMDKFINTVEHGKLVLAWILVAWTLLTMVQLVIQAAIFRKSWILSDRFDNVYITPAFVQQEKRAISQGLVPTVPLIRKEKKTYKKFSSFTWTISEKKKAFRSFIVLFMWMSTLLVVLFADYAMYQVLITITPVFSTDFSTYGAKAALGRDYDAYGATSTQPVVTGTSSYANIIRALLGMLNPIKDLALNVDATACRPTATPPNRKTTIAIFVTLIFTVFSIFFEVYVLRLRHLIMIWYYPNRGVQRAAWLRTHIRNNRGLFHRLIHKFKAVDVKPGRQAPNVSRLGKMMTRHPVIRSFLGLFGIKRINCAFCGEEGNPKKKAVFEENFARCVECGGYFCRICQVDLNHICMICRTPLFALSVEVDFEQFSSDEEFEALCARFLRRADQTTVKAKPKPKREHQPRFSVRRKA</sequence>
<keyword evidence="4 6" id="KW-0472">Membrane</keyword>
<reference evidence="8" key="1">
    <citation type="submission" date="2019-07" db="EMBL/GenBank/DDBJ databases">
        <title>Annotation for the trematode Paragonimus miyazaki's.</title>
        <authorList>
            <person name="Choi Y.-J."/>
        </authorList>
    </citation>
    <scope>NUCLEOTIDE SEQUENCE</scope>
    <source>
        <strain evidence="8">Japan</strain>
    </source>
</reference>
<feature type="domain" description="Dendritic cell-specific transmembrane protein-like" evidence="7">
    <location>
        <begin position="493"/>
        <end position="696"/>
    </location>
</feature>
<dbReference type="InterPro" id="IPR012858">
    <property type="entry name" value="DC_STAMP-like"/>
</dbReference>
<keyword evidence="9" id="KW-1185">Reference proteome</keyword>
<feature type="transmembrane region" description="Helical" evidence="6">
    <location>
        <begin position="548"/>
        <end position="569"/>
    </location>
</feature>
<dbReference type="OrthoDB" id="6598372at2759"/>
<feature type="region of interest" description="Disordered" evidence="5">
    <location>
        <begin position="835"/>
        <end position="856"/>
    </location>
</feature>
<comment type="subcellular location">
    <subcellularLocation>
        <location evidence="1">Membrane</location>
        <topology evidence="1">Multi-pass membrane protein</topology>
    </subcellularLocation>
</comment>
<feature type="transmembrane region" description="Helical" evidence="6">
    <location>
        <begin position="160"/>
        <end position="181"/>
    </location>
</feature>
<evidence type="ECO:0000256" key="4">
    <source>
        <dbReference type="ARBA" id="ARBA00023136"/>
    </source>
</evidence>
<dbReference type="PANTHER" id="PTHR21041">
    <property type="entry name" value="DENDRITIC CELL-SPECIFIC TRANSMEMBRANE PROTEIN"/>
    <property type="match status" value="1"/>
</dbReference>
<dbReference type="Pfam" id="PF07782">
    <property type="entry name" value="DC_STAMP"/>
    <property type="match status" value="1"/>
</dbReference>
<keyword evidence="2 6" id="KW-0812">Transmembrane</keyword>
<evidence type="ECO:0000313" key="8">
    <source>
        <dbReference type="EMBL" id="KAF7255790.1"/>
    </source>
</evidence>
<evidence type="ECO:0000256" key="2">
    <source>
        <dbReference type="ARBA" id="ARBA00022692"/>
    </source>
</evidence>
<evidence type="ECO:0000256" key="3">
    <source>
        <dbReference type="ARBA" id="ARBA00022989"/>
    </source>
</evidence>
<organism evidence="8 9">
    <name type="scientific">Paragonimus skrjabini miyazakii</name>
    <dbReference type="NCBI Taxonomy" id="59628"/>
    <lineage>
        <taxon>Eukaryota</taxon>
        <taxon>Metazoa</taxon>
        <taxon>Spiralia</taxon>
        <taxon>Lophotrochozoa</taxon>
        <taxon>Platyhelminthes</taxon>
        <taxon>Trematoda</taxon>
        <taxon>Digenea</taxon>
        <taxon>Plagiorchiida</taxon>
        <taxon>Troglotremata</taxon>
        <taxon>Troglotrematidae</taxon>
        <taxon>Paragonimus</taxon>
    </lineage>
</organism>
<feature type="transmembrane region" description="Helical" evidence="6">
    <location>
        <begin position="187"/>
        <end position="206"/>
    </location>
</feature>
<proteinExistence type="predicted"/>
<evidence type="ECO:0000259" key="7">
    <source>
        <dbReference type="Pfam" id="PF07782"/>
    </source>
</evidence>
<protein>
    <recommendedName>
        <fullName evidence="7">Dendritic cell-specific transmembrane protein-like domain-containing protein</fullName>
    </recommendedName>
</protein>
<evidence type="ECO:0000256" key="5">
    <source>
        <dbReference type="SAM" id="MobiDB-lite"/>
    </source>
</evidence>
<dbReference type="Proteomes" id="UP000822476">
    <property type="component" value="Unassembled WGS sequence"/>
</dbReference>
<keyword evidence="3 6" id="KW-1133">Transmembrane helix</keyword>
<feature type="transmembrane region" description="Helical" evidence="6">
    <location>
        <begin position="227"/>
        <end position="246"/>
    </location>
</feature>
<name>A0A8S9YRZ0_9TREM</name>
<evidence type="ECO:0000256" key="6">
    <source>
        <dbReference type="SAM" id="Phobius"/>
    </source>
</evidence>
<dbReference type="AlphaFoldDB" id="A0A8S9YRZ0"/>
<evidence type="ECO:0000256" key="1">
    <source>
        <dbReference type="ARBA" id="ARBA00004141"/>
    </source>
</evidence>
<dbReference type="GO" id="GO:0016020">
    <property type="term" value="C:membrane"/>
    <property type="evidence" value="ECO:0007669"/>
    <property type="project" value="UniProtKB-SubCell"/>
</dbReference>
<evidence type="ECO:0000313" key="9">
    <source>
        <dbReference type="Proteomes" id="UP000822476"/>
    </source>
</evidence>
<gene>
    <name evidence="8" type="ORF">EG68_09248</name>
</gene>
<feature type="transmembrane region" description="Helical" evidence="6">
    <location>
        <begin position="653"/>
        <end position="673"/>
    </location>
</feature>
<comment type="caution">
    <text evidence="8">The sequence shown here is derived from an EMBL/GenBank/DDBJ whole genome shotgun (WGS) entry which is preliminary data.</text>
</comment>
<dbReference type="Pfam" id="PF26039">
    <property type="entry name" value="Dcst2"/>
    <property type="match status" value="1"/>
</dbReference>
<dbReference type="EMBL" id="JTDE01003666">
    <property type="protein sequence ID" value="KAF7255790.1"/>
    <property type="molecule type" value="Genomic_DNA"/>
</dbReference>
<feature type="compositionally biased region" description="Basic residues" evidence="5">
    <location>
        <begin position="838"/>
        <end position="856"/>
    </location>
</feature>
<dbReference type="InterPro" id="IPR051856">
    <property type="entry name" value="CSR-E3_Ligase_Protein"/>
</dbReference>
<accession>A0A8S9YRZ0</accession>
<dbReference type="PANTHER" id="PTHR21041:SF9">
    <property type="entry name" value="DENDRITIC CELL-SPECIFIC TRANSMEMBRANE PROTEIN-LIKE DOMAIN-CONTAINING PROTEIN"/>
    <property type="match status" value="1"/>
</dbReference>